<feature type="transmembrane region" description="Helical" evidence="1">
    <location>
        <begin position="78"/>
        <end position="95"/>
    </location>
</feature>
<dbReference type="OrthoDB" id="7688451at2"/>
<accession>A0A3S8U217</accession>
<dbReference type="EMBL" id="CP034328">
    <property type="protein sequence ID" value="AZL57650.1"/>
    <property type="molecule type" value="Genomic_DNA"/>
</dbReference>
<organism evidence="2 3">
    <name type="scientific">Tabrizicola piscis</name>
    <dbReference type="NCBI Taxonomy" id="2494374"/>
    <lineage>
        <taxon>Bacteria</taxon>
        <taxon>Pseudomonadati</taxon>
        <taxon>Pseudomonadota</taxon>
        <taxon>Alphaproteobacteria</taxon>
        <taxon>Rhodobacterales</taxon>
        <taxon>Paracoccaceae</taxon>
        <taxon>Tabrizicola</taxon>
    </lineage>
</organism>
<keyword evidence="1" id="KW-1133">Transmembrane helix</keyword>
<reference evidence="2 3" key="1">
    <citation type="submission" date="2018-12" db="EMBL/GenBank/DDBJ databases">
        <title>Complete genome sequencing of Tabrizicola sp. K13M18.</title>
        <authorList>
            <person name="Bae J.-W."/>
        </authorList>
    </citation>
    <scope>NUCLEOTIDE SEQUENCE [LARGE SCALE GENOMIC DNA]</scope>
    <source>
        <strain evidence="2 3">K13M18</strain>
    </source>
</reference>
<feature type="transmembrane region" description="Helical" evidence="1">
    <location>
        <begin position="134"/>
        <end position="155"/>
    </location>
</feature>
<feature type="transmembrane region" description="Helical" evidence="1">
    <location>
        <begin position="38"/>
        <end position="58"/>
    </location>
</feature>
<dbReference type="RefSeq" id="WP_125323838.1">
    <property type="nucleotide sequence ID" value="NZ_CP034328.1"/>
</dbReference>
<gene>
    <name evidence="2" type="ORF">EI545_01590</name>
</gene>
<keyword evidence="3" id="KW-1185">Reference proteome</keyword>
<proteinExistence type="predicted"/>
<feature type="transmembrane region" description="Helical" evidence="1">
    <location>
        <begin position="107"/>
        <end position="128"/>
    </location>
</feature>
<name>A0A3S8U217_9RHOB</name>
<dbReference type="AlphaFoldDB" id="A0A3S8U217"/>
<keyword evidence="1" id="KW-0812">Transmembrane</keyword>
<protein>
    <submittedName>
        <fullName evidence="2">YIP1 family protein</fullName>
    </submittedName>
</protein>
<evidence type="ECO:0000313" key="3">
    <source>
        <dbReference type="Proteomes" id="UP000282002"/>
    </source>
</evidence>
<sequence>MTGLGEQIVALARLSLQDPRAGVRSLLALGVPLPARTIGLLLMAVASAFLMHLGYLVLPPTDDPLALFMMESPLRAAAVQWLVLAGSVLLIFRIGRAWSGKGSLPDTLLVVVWLQVIMLGVQVAQLVVFLIAPLLAGLVSIGGLVLFFWLLTSFIAELHGFASRGKVLAGILVASFGVAMVLVLMLSLILGPEALGNV</sequence>
<evidence type="ECO:0000313" key="2">
    <source>
        <dbReference type="EMBL" id="AZL57650.1"/>
    </source>
</evidence>
<evidence type="ECO:0000256" key="1">
    <source>
        <dbReference type="SAM" id="Phobius"/>
    </source>
</evidence>
<dbReference type="KEGG" id="taw:EI545_01590"/>
<feature type="transmembrane region" description="Helical" evidence="1">
    <location>
        <begin position="167"/>
        <end position="190"/>
    </location>
</feature>
<keyword evidence="1" id="KW-0472">Membrane</keyword>
<dbReference type="Proteomes" id="UP000282002">
    <property type="component" value="Chromosome"/>
</dbReference>